<proteinExistence type="inferred from homology"/>
<dbReference type="Gene3D" id="1.25.40.10">
    <property type="entry name" value="Tetratricopeptide repeat domain"/>
    <property type="match status" value="3"/>
</dbReference>
<dbReference type="Pfam" id="PF13424">
    <property type="entry name" value="TPR_12"/>
    <property type="match status" value="1"/>
</dbReference>
<dbReference type="Pfam" id="PF13191">
    <property type="entry name" value="AAA_16"/>
    <property type="match status" value="1"/>
</dbReference>
<dbReference type="InterPro" id="IPR001245">
    <property type="entry name" value="Ser-Thr/Tyr_kinase_cat_dom"/>
</dbReference>
<dbReference type="SUPFAM" id="SSF48452">
    <property type="entry name" value="TPR-like"/>
    <property type="match status" value="2"/>
</dbReference>
<dbReference type="Pfam" id="PF07714">
    <property type="entry name" value="PK_Tyr_Ser-Thr"/>
    <property type="match status" value="1"/>
</dbReference>
<comment type="similarity">
    <text evidence="2">Belongs to the protein kinase superfamily. TKL Ser/Thr protein kinase family. ROCO subfamily.</text>
</comment>
<comment type="caution">
    <text evidence="6">The sequence shown here is derived from an EMBL/GenBank/DDBJ whole genome shotgun (WGS) entry which is preliminary data.</text>
</comment>
<dbReference type="SMART" id="SM00220">
    <property type="entry name" value="S_TKc"/>
    <property type="match status" value="1"/>
</dbReference>
<evidence type="ECO:0000313" key="7">
    <source>
        <dbReference type="Proteomes" id="UP000284177"/>
    </source>
</evidence>
<dbReference type="Proteomes" id="UP000284177">
    <property type="component" value="Unassembled WGS sequence"/>
</dbReference>
<accession>A0A419T1K3</accession>
<evidence type="ECO:0000313" key="6">
    <source>
        <dbReference type="EMBL" id="RKD31450.1"/>
    </source>
</evidence>
<protein>
    <recommendedName>
        <fullName evidence="8">Diguanylate cyclase</fullName>
    </recommendedName>
</protein>
<feature type="domain" description="Protein kinase" evidence="4">
    <location>
        <begin position="8"/>
        <end position="256"/>
    </location>
</feature>
<dbReference type="InterPro" id="IPR027417">
    <property type="entry name" value="P-loop_NTPase"/>
</dbReference>
<dbReference type="GO" id="GO:0004672">
    <property type="term" value="F:protein kinase activity"/>
    <property type="evidence" value="ECO:0007669"/>
    <property type="project" value="InterPro"/>
</dbReference>
<evidence type="ECO:0000256" key="2">
    <source>
        <dbReference type="ARBA" id="ARBA00008171"/>
    </source>
</evidence>
<evidence type="ECO:0000256" key="1">
    <source>
        <dbReference type="ARBA" id="ARBA00004167"/>
    </source>
</evidence>
<dbReference type="PANTHER" id="PTHR45138:SF9">
    <property type="entry name" value="DIGUANYLATE CYCLASE DGCM-RELATED"/>
    <property type="match status" value="1"/>
</dbReference>
<dbReference type="InterPro" id="IPR011009">
    <property type="entry name" value="Kinase-like_dom_sf"/>
</dbReference>
<feature type="domain" description="GGDEF" evidence="5">
    <location>
        <begin position="1479"/>
        <end position="1610"/>
    </location>
</feature>
<evidence type="ECO:0000259" key="5">
    <source>
        <dbReference type="PROSITE" id="PS50887"/>
    </source>
</evidence>
<dbReference type="InterPro" id="IPR011990">
    <property type="entry name" value="TPR-like_helical_dom_sf"/>
</dbReference>
<keyword evidence="3" id="KW-0802">TPR repeat</keyword>
<dbReference type="PROSITE" id="PS50887">
    <property type="entry name" value="GGDEF"/>
    <property type="match status" value="1"/>
</dbReference>
<dbReference type="Pfam" id="PF00990">
    <property type="entry name" value="GGDEF"/>
    <property type="match status" value="1"/>
</dbReference>
<name>A0A419T1K3_9FIRM</name>
<dbReference type="InterPro" id="IPR000160">
    <property type="entry name" value="GGDEF_dom"/>
</dbReference>
<dbReference type="GO" id="GO:0043709">
    <property type="term" value="P:cell adhesion involved in single-species biofilm formation"/>
    <property type="evidence" value="ECO:0007669"/>
    <property type="project" value="TreeGrafter"/>
</dbReference>
<dbReference type="InterPro" id="IPR000719">
    <property type="entry name" value="Prot_kinase_dom"/>
</dbReference>
<dbReference type="FunFam" id="3.30.70.270:FF:000001">
    <property type="entry name" value="Diguanylate cyclase domain protein"/>
    <property type="match status" value="1"/>
</dbReference>
<dbReference type="SUPFAM" id="SSF55781">
    <property type="entry name" value="GAF domain-like"/>
    <property type="match status" value="2"/>
</dbReference>
<dbReference type="GO" id="GO:0052621">
    <property type="term" value="F:diguanylate cyclase activity"/>
    <property type="evidence" value="ECO:0007669"/>
    <property type="project" value="TreeGrafter"/>
</dbReference>
<dbReference type="Gene3D" id="3.30.70.270">
    <property type="match status" value="1"/>
</dbReference>
<dbReference type="Gene3D" id="3.30.450.40">
    <property type="match status" value="2"/>
</dbReference>
<dbReference type="InterPro" id="IPR003018">
    <property type="entry name" value="GAF"/>
</dbReference>
<dbReference type="SMART" id="SM00267">
    <property type="entry name" value="GGDEF"/>
    <property type="match status" value="1"/>
</dbReference>
<dbReference type="InterPro" id="IPR019734">
    <property type="entry name" value="TPR_rpt"/>
</dbReference>
<dbReference type="InterPro" id="IPR029016">
    <property type="entry name" value="GAF-like_dom_sf"/>
</dbReference>
<dbReference type="CDD" id="cd01949">
    <property type="entry name" value="GGDEF"/>
    <property type="match status" value="1"/>
</dbReference>
<dbReference type="GO" id="GO:0005524">
    <property type="term" value="F:ATP binding"/>
    <property type="evidence" value="ECO:0007669"/>
    <property type="project" value="InterPro"/>
</dbReference>
<dbReference type="InterPro" id="IPR029787">
    <property type="entry name" value="Nucleotide_cyclase"/>
</dbReference>
<reference evidence="6 7" key="1">
    <citation type="submission" date="2016-08" db="EMBL/GenBank/DDBJ databases">
        <title>Novel Firmicutes and Novel Genomes.</title>
        <authorList>
            <person name="Poppleton D.I."/>
            <person name="Gribaldo S."/>
        </authorList>
    </citation>
    <scope>NUCLEOTIDE SEQUENCE [LARGE SCALE GENOMIC DNA]</scope>
    <source>
        <strain evidence="6 7">CTT3</strain>
    </source>
</reference>
<feature type="repeat" description="TPR" evidence="3">
    <location>
        <begin position="927"/>
        <end position="960"/>
    </location>
</feature>
<dbReference type="SUPFAM" id="SSF56112">
    <property type="entry name" value="Protein kinase-like (PK-like)"/>
    <property type="match status" value="1"/>
</dbReference>
<dbReference type="NCBIfam" id="TIGR00254">
    <property type="entry name" value="GGDEF"/>
    <property type="match status" value="1"/>
</dbReference>
<dbReference type="SMART" id="SM00028">
    <property type="entry name" value="TPR"/>
    <property type="match status" value="8"/>
</dbReference>
<dbReference type="InterPro" id="IPR041664">
    <property type="entry name" value="AAA_16"/>
</dbReference>
<dbReference type="Gene3D" id="1.10.510.10">
    <property type="entry name" value="Transferase(Phosphotransferase) domain 1"/>
    <property type="match status" value="1"/>
</dbReference>
<sequence>MDLINDRYKVEKVYQEEANGTIYEVIDLLRSNRKRLLKIIDENQYSEKIIKYFTGKFLHLTSIRHTNVLSNHSFNLIKTIDNKKTNIKRFFYTKEYVPKVTLKDLLSKLNLKEVLNIIVQICNTIDDLHFHGFVYKYLNPENIYIVNEKGKLKVKLKDLAAIKEQEYTDTVDNYNRIFISPEIKLNDNKVDIRSDIYSIGMILDKLVNNKKFDISDFSNKAVEKGLKKIINKMTKLNPNNRYQDVTEVINDLNNLFKTNYKLDKKKNRERLILKTCLIGRDKEVNEILEIDKKFEDRQYSDKMIMITGESGIGKTRFLKEIAFKLKIKDRNVYNISVSQKSNDKLEPIKDLLRKMIKDCSSNLIKKYGCELVKIIPEIGINHNIKPSTRLSGNRELLRLYDRIANFIFDYAKYRLTYIIIDDFHNSDVYTVELLNYIVRHNKNIPLLLIISYNQNIVNERKEIKEYLLKMKNLNGVKRINLLKLNLDETAQLVKDILGINYKPINFSTRLLEQTRGNPRFIEEVIKNLYGLRHLYINDDGLWDYTSESYSKMYIPSDIEEALKNQIDLLDKELYRIIKIISLFNSPVSKDMLEKLISIDKNKLDKQIDKLVGMKILDERVEDWGYTYDYNNINLKKHVKSNISNHKKVKMHKVISDVLEQLYKDNKLNNIDELVYHLNKSNQKDKAIKYSIDFAKKMDKIITNTQSILFWEKAYKLFDEKQDIRKLEVLLNMGRLYQKEGANDKAIDIYVNLLDCAKKLDKPQILVKGKIKLAEIYIKRNNIQKANKYIKNALKLADSINDIDGYLNAAVVSNRINIELKNYKHLINDIEKYLKLAYNTEKINFIPQFYNQLGIISMRFNKVKKAIKYFEKSAEYFKKMENYSEAAKPINNLSVLYFQLFNDFDKSIKYLKEGLSIAREHHSRPHEAVFLNNLAVVYINQDEYEEAEKQLSKALNIAEEIGDKGLIIQANINYGNLYLNTGRYEKCYNQYKKLKDEFNESTFYNQNTSEYYSFLCKFYFKFGQWDKAIYYCKKIIQESTKFENKERLLAESILILIKYYKDGIIDLNNVNKLRQKYSESLLFRDRRDFLLNLVYIFILEDDYKNAMNLLVEDKDVSKKFSSEYMDFLHKILYLFINENNTDKLLESSNKLKYYKYPELKFLSYGLIGRRYFEKGEYYKAANYYLEVLDKLYRSIKNIPNRQMQIGLVKSYSKDKIKERINVIKDILIEDKKENIKSDDLKYTEIEDFFDINTVSKLFNNKEIYTEALKHYNFNNKINNINELISNFADDYKENLNLILQFGVSQTLAKRGFIVIYKEGTDNLEIVTQTNEICNISKIRDVIAKVRQTKKGVLINNRYNKSPNNQKLILPNDAVSLICIPIFKLKNKLEPEIQDRRKKKNTFDNNEIIGYIYLDSDRIFNRFDNKRYNLVKVLANLIFLNIENYNLKTISSIDKLTGTYTRKYFDKTFNDLLNKAKKTKVPFSVIIIDIDKFKSVNDKYGHQKGDEILSKVGNIILNCTRSTDIVARYGGEEFVIISMNTNKDEAFIVAEKIRKEIEESKLLGDERSLTVSLGIANFPEDSQYKEELIEKADKSLYYAKKLGRNQTVFWNEKIKNTSKRFDKLAGIVSGNTPKDQRNVLTVIEIVNLIREKLYREDKIYLILGRLIEFFGAYEAILMTLDENERMKEMYSRRRFLEGWIQNPRYNEKIINEVIINKVGKYLIDWEDIRNIDPITGKPDWQSLIVVPLIFNGKLKGILQISVPIKEKEFDYNSFNFANTVANIIATII</sequence>
<organism evidence="6 7">
    <name type="scientific">Thermohalobacter berrensis</name>
    <dbReference type="NCBI Taxonomy" id="99594"/>
    <lineage>
        <taxon>Bacteria</taxon>
        <taxon>Bacillati</taxon>
        <taxon>Bacillota</taxon>
        <taxon>Tissierellia</taxon>
        <taxon>Tissierellales</taxon>
        <taxon>Thermohalobacteraceae</taxon>
        <taxon>Thermohalobacter</taxon>
    </lineage>
</organism>
<dbReference type="RefSeq" id="WP_120169379.1">
    <property type="nucleotide sequence ID" value="NZ_MCIB01000019.1"/>
</dbReference>
<dbReference type="Gene3D" id="3.40.50.300">
    <property type="entry name" value="P-loop containing nucleotide triphosphate hydrolases"/>
    <property type="match status" value="1"/>
</dbReference>
<comment type="subcellular location">
    <subcellularLocation>
        <location evidence="1">Membrane</location>
        <topology evidence="1">Single-pass membrane protein</topology>
    </subcellularLocation>
</comment>
<evidence type="ECO:0000259" key="4">
    <source>
        <dbReference type="PROSITE" id="PS50011"/>
    </source>
</evidence>
<gene>
    <name evidence="6" type="ORF">BET03_12595</name>
</gene>
<dbReference type="OrthoDB" id="9805474at2"/>
<evidence type="ECO:0000256" key="3">
    <source>
        <dbReference type="PROSITE-ProRule" id="PRU00339"/>
    </source>
</evidence>
<dbReference type="SUPFAM" id="SSF55073">
    <property type="entry name" value="Nucleotide cyclase"/>
    <property type="match status" value="1"/>
</dbReference>
<dbReference type="PANTHER" id="PTHR45138">
    <property type="entry name" value="REGULATORY COMPONENTS OF SENSORY TRANSDUCTION SYSTEM"/>
    <property type="match status" value="1"/>
</dbReference>
<dbReference type="PROSITE" id="PS50005">
    <property type="entry name" value="TPR"/>
    <property type="match status" value="1"/>
</dbReference>
<dbReference type="SUPFAM" id="SSF52540">
    <property type="entry name" value="P-loop containing nucleoside triphosphate hydrolases"/>
    <property type="match status" value="1"/>
</dbReference>
<dbReference type="GO" id="GO:0005886">
    <property type="term" value="C:plasma membrane"/>
    <property type="evidence" value="ECO:0007669"/>
    <property type="project" value="TreeGrafter"/>
</dbReference>
<dbReference type="GO" id="GO:1902201">
    <property type="term" value="P:negative regulation of bacterial-type flagellum-dependent cell motility"/>
    <property type="evidence" value="ECO:0007669"/>
    <property type="project" value="TreeGrafter"/>
</dbReference>
<dbReference type="Pfam" id="PF13176">
    <property type="entry name" value="TPR_7"/>
    <property type="match status" value="1"/>
</dbReference>
<dbReference type="EMBL" id="MCIB01000019">
    <property type="protein sequence ID" value="RKD31450.1"/>
    <property type="molecule type" value="Genomic_DNA"/>
</dbReference>
<dbReference type="PROSITE" id="PS50011">
    <property type="entry name" value="PROTEIN_KINASE_DOM"/>
    <property type="match status" value="1"/>
</dbReference>
<dbReference type="InterPro" id="IPR043128">
    <property type="entry name" value="Rev_trsase/Diguanyl_cyclase"/>
</dbReference>
<dbReference type="SMART" id="SM00065">
    <property type="entry name" value="GAF"/>
    <property type="match status" value="1"/>
</dbReference>
<dbReference type="InterPro" id="IPR050469">
    <property type="entry name" value="Diguanylate_Cyclase"/>
</dbReference>
<evidence type="ECO:0008006" key="8">
    <source>
        <dbReference type="Google" id="ProtNLM"/>
    </source>
</evidence>
<keyword evidence="7" id="KW-1185">Reference proteome</keyword>